<feature type="transmembrane region" description="Helical" evidence="6">
    <location>
        <begin position="230"/>
        <end position="255"/>
    </location>
</feature>
<feature type="transmembrane region" description="Helical" evidence="6">
    <location>
        <begin position="193"/>
        <end position="210"/>
    </location>
</feature>
<feature type="transmembrane region" description="Helical" evidence="6">
    <location>
        <begin position="304"/>
        <end position="329"/>
    </location>
</feature>
<feature type="transmembrane region" description="Helical" evidence="6">
    <location>
        <begin position="404"/>
        <end position="424"/>
    </location>
</feature>
<feature type="transmembrane region" description="Helical" evidence="6">
    <location>
        <begin position="100"/>
        <end position="119"/>
    </location>
</feature>
<keyword evidence="5 6" id="KW-0472">Membrane</keyword>
<dbReference type="AlphaFoldDB" id="A0A9X2EET1"/>
<evidence type="ECO:0000313" key="8">
    <source>
        <dbReference type="Proteomes" id="UP001155128"/>
    </source>
</evidence>
<feature type="transmembrane region" description="Helical" evidence="6">
    <location>
        <begin position="349"/>
        <end position="366"/>
    </location>
</feature>
<gene>
    <name evidence="7" type="ORF">NDO55_02215</name>
</gene>
<keyword evidence="2" id="KW-1003">Cell membrane</keyword>
<feature type="transmembrane region" description="Helical" evidence="6">
    <location>
        <begin position="261"/>
        <end position="284"/>
    </location>
</feature>
<name>A0A9X2EET1_9SPHN</name>
<dbReference type="GO" id="GO:0005886">
    <property type="term" value="C:plasma membrane"/>
    <property type="evidence" value="ECO:0007669"/>
    <property type="project" value="UniProtKB-SubCell"/>
</dbReference>
<keyword evidence="3 6" id="KW-0812">Transmembrane</keyword>
<comment type="subcellular location">
    <subcellularLocation>
        <location evidence="1">Cell membrane</location>
        <topology evidence="1">Multi-pass membrane protein</topology>
    </subcellularLocation>
</comment>
<evidence type="ECO:0000256" key="2">
    <source>
        <dbReference type="ARBA" id="ARBA00022475"/>
    </source>
</evidence>
<feature type="transmembrane region" description="Helical" evidence="6">
    <location>
        <begin position="170"/>
        <end position="187"/>
    </location>
</feature>
<evidence type="ECO:0000256" key="6">
    <source>
        <dbReference type="SAM" id="Phobius"/>
    </source>
</evidence>
<feature type="transmembrane region" description="Helical" evidence="6">
    <location>
        <begin position="12"/>
        <end position="38"/>
    </location>
</feature>
<dbReference type="PANTHER" id="PTHR30250">
    <property type="entry name" value="PST FAMILY PREDICTED COLANIC ACID TRANSPORTER"/>
    <property type="match status" value="1"/>
</dbReference>
<evidence type="ECO:0000256" key="4">
    <source>
        <dbReference type="ARBA" id="ARBA00022989"/>
    </source>
</evidence>
<comment type="caution">
    <text evidence="7">The sequence shown here is derived from an EMBL/GenBank/DDBJ whole genome shotgun (WGS) entry which is preliminary data.</text>
</comment>
<dbReference type="InterPro" id="IPR050833">
    <property type="entry name" value="Poly_Biosynth_Transport"/>
</dbReference>
<evidence type="ECO:0000313" key="7">
    <source>
        <dbReference type="EMBL" id="MCM8556635.1"/>
    </source>
</evidence>
<proteinExistence type="predicted"/>
<feature type="transmembrane region" description="Helical" evidence="6">
    <location>
        <begin position="131"/>
        <end position="150"/>
    </location>
</feature>
<sequence length="435" mass="46434">MTDHAAERSRRLHLAFGTGLIARIAGAIVQLVSLPIAANTLGDSGFVLFGSALALLNLLMLSQLSVGSSMAIKMGEAWGAEDSAKIAAIYQHGLAITRRVCIVVAVAALFILFVAPGLSSVFPTAGVTRDALIATALVVLGMYVLTVNLVSHEGAIMAFQELQESYKYQIAGSVIAMVTVPLMAWLSPSIAGLLLALWIPQVAARIANILSFRRRHRAELFASPSWSPPLLGRGVLVMISLAGTGMVSHFLPILLTANRFTVAQAADFTAVMNMITLFITFYALTSYPFRGALPEALARKDNKWIVGTVTKTMVLNIAAGGAFLLGLGLFGDEIFALWFQGAVTPSASMLVWAGAYFLLFGIVELLRAFLIGADDLRYLTFWSVLMSLAIVGILWLGIPRMDGADIFMTLCLTLAGLGLIPFAARVLTRLRGASA</sequence>
<reference evidence="7" key="1">
    <citation type="submission" date="2022-06" db="EMBL/GenBank/DDBJ databases">
        <title>Sphingomicrobium sedimins sp. nov., a marine bacterium isolated from tidal flat.</title>
        <authorList>
            <person name="Kim C.-H."/>
            <person name="Yoo Y."/>
            <person name="Kim J.-J."/>
        </authorList>
    </citation>
    <scope>NUCLEOTIDE SEQUENCE</scope>
    <source>
        <strain evidence="7">GRR-S6-50</strain>
    </source>
</reference>
<protein>
    <submittedName>
        <fullName evidence="7">Uncharacterized protein</fullName>
    </submittedName>
</protein>
<dbReference type="RefSeq" id="WP_252112009.1">
    <property type="nucleotide sequence ID" value="NZ_JAMSHT010000001.1"/>
</dbReference>
<dbReference type="Proteomes" id="UP001155128">
    <property type="component" value="Unassembled WGS sequence"/>
</dbReference>
<feature type="transmembrane region" description="Helical" evidence="6">
    <location>
        <begin position="44"/>
        <end position="64"/>
    </location>
</feature>
<dbReference type="PANTHER" id="PTHR30250:SF11">
    <property type="entry name" value="O-ANTIGEN TRANSPORTER-RELATED"/>
    <property type="match status" value="1"/>
</dbReference>
<feature type="transmembrane region" description="Helical" evidence="6">
    <location>
        <begin position="378"/>
        <end position="398"/>
    </location>
</feature>
<evidence type="ECO:0000256" key="5">
    <source>
        <dbReference type="ARBA" id="ARBA00023136"/>
    </source>
</evidence>
<keyword evidence="4 6" id="KW-1133">Transmembrane helix</keyword>
<organism evidence="7 8">
    <name type="scientific">Sphingomicrobium sediminis</name>
    <dbReference type="NCBI Taxonomy" id="2950949"/>
    <lineage>
        <taxon>Bacteria</taxon>
        <taxon>Pseudomonadati</taxon>
        <taxon>Pseudomonadota</taxon>
        <taxon>Alphaproteobacteria</taxon>
        <taxon>Sphingomonadales</taxon>
        <taxon>Sphingomonadaceae</taxon>
        <taxon>Sphingomicrobium</taxon>
    </lineage>
</organism>
<dbReference type="EMBL" id="JAMSHT010000001">
    <property type="protein sequence ID" value="MCM8556635.1"/>
    <property type="molecule type" value="Genomic_DNA"/>
</dbReference>
<accession>A0A9X2EET1</accession>
<keyword evidence="8" id="KW-1185">Reference proteome</keyword>
<evidence type="ECO:0000256" key="3">
    <source>
        <dbReference type="ARBA" id="ARBA00022692"/>
    </source>
</evidence>
<evidence type="ECO:0000256" key="1">
    <source>
        <dbReference type="ARBA" id="ARBA00004651"/>
    </source>
</evidence>